<evidence type="ECO:0000313" key="3">
    <source>
        <dbReference type="EMBL" id="GFY70956.1"/>
    </source>
</evidence>
<dbReference type="EMBL" id="BMAV01018532">
    <property type="protein sequence ID" value="GFY70956.1"/>
    <property type="molecule type" value="Genomic_DNA"/>
</dbReference>
<dbReference type="EMBL" id="BMAV01027803">
    <property type="protein sequence ID" value="GFS62381.1"/>
    <property type="molecule type" value="Genomic_DNA"/>
</dbReference>
<dbReference type="Proteomes" id="UP000886998">
    <property type="component" value="Unassembled WGS sequence"/>
</dbReference>
<evidence type="ECO:0000313" key="4">
    <source>
        <dbReference type="Proteomes" id="UP000886998"/>
    </source>
</evidence>
<reference evidence="2" key="1">
    <citation type="submission" date="2020-08" db="EMBL/GenBank/DDBJ databases">
        <title>Multicomponent nature underlies the extraordinary mechanical properties of spider dragline silk.</title>
        <authorList>
            <person name="Kono N."/>
            <person name="Nakamura H."/>
            <person name="Mori M."/>
            <person name="Yoshida Y."/>
            <person name="Ohtoshi R."/>
            <person name="Malay A.D."/>
            <person name="Moran D.A.P."/>
            <person name="Tomita M."/>
            <person name="Numata K."/>
            <person name="Arakawa K."/>
        </authorList>
    </citation>
    <scope>NUCLEOTIDE SEQUENCE</scope>
</reference>
<keyword evidence="4" id="KW-1185">Reference proteome</keyword>
<evidence type="ECO:0000313" key="2">
    <source>
        <dbReference type="EMBL" id="GFS62381.1"/>
    </source>
</evidence>
<comment type="caution">
    <text evidence="2">The sequence shown here is derived from an EMBL/GenBank/DDBJ whole genome shotgun (WGS) entry which is preliminary data.</text>
</comment>
<gene>
    <name evidence="2" type="ORF">TNIN_113051</name>
    <name evidence="3" type="ORF">TNIN_273561</name>
</gene>
<protein>
    <submittedName>
        <fullName evidence="2">Uncharacterized protein</fullName>
    </submittedName>
</protein>
<name>A0A8X6KNM2_9ARAC</name>
<dbReference type="OrthoDB" id="8123525at2759"/>
<organism evidence="2 4">
    <name type="scientific">Trichonephila inaurata madagascariensis</name>
    <dbReference type="NCBI Taxonomy" id="2747483"/>
    <lineage>
        <taxon>Eukaryota</taxon>
        <taxon>Metazoa</taxon>
        <taxon>Ecdysozoa</taxon>
        <taxon>Arthropoda</taxon>
        <taxon>Chelicerata</taxon>
        <taxon>Arachnida</taxon>
        <taxon>Araneae</taxon>
        <taxon>Araneomorphae</taxon>
        <taxon>Entelegynae</taxon>
        <taxon>Araneoidea</taxon>
        <taxon>Nephilidae</taxon>
        <taxon>Trichonephila</taxon>
        <taxon>Trichonephila inaurata</taxon>
    </lineage>
</organism>
<feature type="region of interest" description="Disordered" evidence="1">
    <location>
        <begin position="1"/>
        <end position="28"/>
    </location>
</feature>
<proteinExistence type="predicted"/>
<sequence length="110" mass="12552">MAKTIPSPKPHHVNVVEPNSSDENDTIEINDYIENRTERNERRNIVKTTVQVAVTWMNISRHKITDSAANAQRAGDMDRKCTFKASSIARHERLWVLKEIKSQEIQAGAL</sequence>
<accession>A0A8X6KNM2</accession>
<dbReference type="AlphaFoldDB" id="A0A8X6KNM2"/>
<evidence type="ECO:0000256" key="1">
    <source>
        <dbReference type="SAM" id="MobiDB-lite"/>
    </source>
</evidence>